<dbReference type="OrthoDB" id="195231at2759"/>
<dbReference type="Proteomes" id="UP000186601">
    <property type="component" value="Unassembled WGS sequence"/>
</dbReference>
<evidence type="ECO:0000313" key="3">
    <source>
        <dbReference type="Proteomes" id="UP000186601"/>
    </source>
</evidence>
<organism evidence="2 3">
    <name type="scientific">Hermanssonia centrifuga</name>
    <dbReference type="NCBI Taxonomy" id="98765"/>
    <lineage>
        <taxon>Eukaryota</taxon>
        <taxon>Fungi</taxon>
        <taxon>Dikarya</taxon>
        <taxon>Basidiomycota</taxon>
        <taxon>Agaricomycotina</taxon>
        <taxon>Agaricomycetes</taxon>
        <taxon>Polyporales</taxon>
        <taxon>Meruliaceae</taxon>
        <taxon>Hermanssonia</taxon>
    </lineage>
</organism>
<feature type="chain" id="PRO_5015325538" evidence="1">
    <location>
        <begin position="21"/>
        <end position="116"/>
    </location>
</feature>
<gene>
    <name evidence="2" type="ORF">PHLCEN_2v11007</name>
</gene>
<evidence type="ECO:0000256" key="1">
    <source>
        <dbReference type="SAM" id="SignalP"/>
    </source>
</evidence>
<dbReference type="EMBL" id="MLYV02001104">
    <property type="protein sequence ID" value="PSR73151.1"/>
    <property type="molecule type" value="Genomic_DNA"/>
</dbReference>
<keyword evidence="3" id="KW-1185">Reference proteome</keyword>
<name>A0A2R6NLG7_9APHY</name>
<feature type="signal peptide" evidence="1">
    <location>
        <begin position="1"/>
        <end position="20"/>
    </location>
</feature>
<evidence type="ECO:0000313" key="2">
    <source>
        <dbReference type="EMBL" id="PSR73151.1"/>
    </source>
</evidence>
<proteinExistence type="predicted"/>
<dbReference type="AlphaFoldDB" id="A0A2R6NLG7"/>
<accession>A0A2R6NLG7</accession>
<sequence length="116" mass="13164">MILLLPFTLLSLTWLSFVDAGSVTYNHTCVVDHQRLQVGTYQFTTDCDSMTFCNSTSFCDWRGCRRDEFPFGYDNTSIKVPPRCDTGYFCPDEESGCQTMLDVGSACQFNRDGNSY</sequence>
<keyword evidence="1" id="KW-0732">Signal</keyword>
<reference evidence="2 3" key="1">
    <citation type="submission" date="2018-02" db="EMBL/GenBank/DDBJ databases">
        <title>Genome sequence of the basidiomycete white-rot fungus Phlebia centrifuga.</title>
        <authorList>
            <person name="Granchi Z."/>
            <person name="Peng M."/>
            <person name="de Vries R.P."/>
            <person name="Hilden K."/>
            <person name="Makela M.R."/>
            <person name="Grigoriev I."/>
            <person name="Riley R."/>
        </authorList>
    </citation>
    <scope>NUCLEOTIDE SEQUENCE [LARGE SCALE GENOMIC DNA]</scope>
    <source>
        <strain evidence="2 3">FBCC195</strain>
    </source>
</reference>
<comment type="caution">
    <text evidence="2">The sequence shown here is derived from an EMBL/GenBank/DDBJ whole genome shotgun (WGS) entry which is preliminary data.</text>
</comment>
<dbReference type="STRING" id="98765.A0A2R6NLG7"/>
<protein>
    <submittedName>
        <fullName evidence="2">Uncharacterized protein</fullName>
    </submittedName>
</protein>